<evidence type="ECO:0000313" key="3">
    <source>
        <dbReference type="WBParaSite" id="nRc.2.0.1.t37252-RA"/>
    </source>
</evidence>
<protein>
    <submittedName>
        <fullName evidence="3">Uncharacterized protein</fullName>
    </submittedName>
</protein>
<feature type="region of interest" description="Disordered" evidence="1">
    <location>
        <begin position="1"/>
        <end position="30"/>
    </location>
</feature>
<organism evidence="2 3">
    <name type="scientific">Romanomermis culicivorax</name>
    <name type="common">Nematode worm</name>
    <dbReference type="NCBI Taxonomy" id="13658"/>
    <lineage>
        <taxon>Eukaryota</taxon>
        <taxon>Metazoa</taxon>
        <taxon>Ecdysozoa</taxon>
        <taxon>Nematoda</taxon>
        <taxon>Enoplea</taxon>
        <taxon>Dorylaimia</taxon>
        <taxon>Mermithida</taxon>
        <taxon>Mermithoidea</taxon>
        <taxon>Mermithidae</taxon>
        <taxon>Romanomermis</taxon>
    </lineage>
</organism>
<sequence length="30" mass="3496">MQANKEYSNSVEEEWIPSKHKQEGSETNQS</sequence>
<evidence type="ECO:0000256" key="1">
    <source>
        <dbReference type="SAM" id="MobiDB-lite"/>
    </source>
</evidence>
<evidence type="ECO:0000313" key="2">
    <source>
        <dbReference type="Proteomes" id="UP000887565"/>
    </source>
</evidence>
<feature type="compositionally biased region" description="Polar residues" evidence="1">
    <location>
        <begin position="1"/>
        <end position="10"/>
    </location>
</feature>
<keyword evidence="2" id="KW-1185">Reference proteome</keyword>
<dbReference type="Proteomes" id="UP000887565">
    <property type="component" value="Unplaced"/>
</dbReference>
<dbReference type="WBParaSite" id="nRc.2.0.1.t37252-RA">
    <property type="protein sequence ID" value="nRc.2.0.1.t37252-RA"/>
    <property type="gene ID" value="nRc.2.0.1.g37252"/>
</dbReference>
<proteinExistence type="predicted"/>
<name>A0A915KEV7_ROMCU</name>
<dbReference type="AlphaFoldDB" id="A0A915KEV7"/>
<reference evidence="3" key="1">
    <citation type="submission" date="2022-11" db="UniProtKB">
        <authorList>
            <consortium name="WormBaseParasite"/>
        </authorList>
    </citation>
    <scope>IDENTIFICATION</scope>
</reference>
<accession>A0A915KEV7</accession>